<feature type="compositionally biased region" description="Basic and acidic residues" evidence="1">
    <location>
        <begin position="246"/>
        <end position="258"/>
    </location>
</feature>
<accession>A0A354YTJ8</accession>
<feature type="compositionally biased region" description="Polar residues" evidence="1">
    <location>
        <begin position="259"/>
        <end position="269"/>
    </location>
</feature>
<dbReference type="PANTHER" id="PTHR37533">
    <property type="entry name" value="FLAGELLAR HOOK-LENGTH CONTROL PROTEIN"/>
    <property type="match status" value="1"/>
</dbReference>
<feature type="region of interest" description="Disordered" evidence="1">
    <location>
        <begin position="379"/>
        <end position="416"/>
    </location>
</feature>
<organism evidence="3 4">
    <name type="scientific">Syntrophomonas wolfei</name>
    <dbReference type="NCBI Taxonomy" id="863"/>
    <lineage>
        <taxon>Bacteria</taxon>
        <taxon>Bacillati</taxon>
        <taxon>Bacillota</taxon>
        <taxon>Clostridia</taxon>
        <taxon>Eubacteriales</taxon>
        <taxon>Syntrophomonadaceae</taxon>
        <taxon>Syntrophomonas</taxon>
    </lineage>
</organism>
<dbReference type="InterPro" id="IPR052563">
    <property type="entry name" value="FliK"/>
</dbReference>
<proteinExistence type="predicted"/>
<dbReference type="Pfam" id="PF02120">
    <property type="entry name" value="Flg_hook"/>
    <property type="match status" value="1"/>
</dbReference>
<feature type="compositionally biased region" description="Basic and acidic residues" evidence="1">
    <location>
        <begin position="389"/>
        <end position="413"/>
    </location>
</feature>
<dbReference type="PANTHER" id="PTHR37533:SF2">
    <property type="entry name" value="FLAGELLAR HOOK-LENGTH CONTROL PROTEIN"/>
    <property type="match status" value="1"/>
</dbReference>
<dbReference type="Gene3D" id="3.30.750.140">
    <property type="match status" value="1"/>
</dbReference>
<evidence type="ECO:0000256" key="1">
    <source>
        <dbReference type="SAM" id="MobiDB-lite"/>
    </source>
</evidence>
<protein>
    <recommendedName>
        <fullName evidence="2">Flagellar hook-length control protein-like C-terminal domain-containing protein</fullName>
    </recommendedName>
</protein>
<feature type="region of interest" description="Disordered" evidence="1">
    <location>
        <begin position="339"/>
        <end position="359"/>
    </location>
</feature>
<feature type="region of interest" description="Disordered" evidence="1">
    <location>
        <begin position="214"/>
        <end position="305"/>
    </location>
</feature>
<feature type="region of interest" description="Disordered" evidence="1">
    <location>
        <begin position="68"/>
        <end position="96"/>
    </location>
</feature>
<dbReference type="CDD" id="cd17470">
    <property type="entry name" value="T3SS_Flik_C"/>
    <property type="match status" value="1"/>
</dbReference>
<dbReference type="InterPro" id="IPR038610">
    <property type="entry name" value="FliK-like_C_sf"/>
</dbReference>
<dbReference type="EMBL" id="DNZF01000042">
    <property type="protein sequence ID" value="HBK52698.1"/>
    <property type="molecule type" value="Genomic_DNA"/>
</dbReference>
<name>A0A354YTJ8_9FIRM</name>
<dbReference type="InterPro" id="IPR021136">
    <property type="entry name" value="Flagellar_hook_control-like_C"/>
</dbReference>
<dbReference type="STRING" id="378794.GCA_001570625_01330"/>
<dbReference type="AlphaFoldDB" id="A0A354YTJ8"/>
<evidence type="ECO:0000313" key="4">
    <source>
        <dbReference type="Proteomes" id="UP000263273"/>
    </source>
</evidence>
<dbReference type="RefSeq" id="WP_276621243.1">
    <property type="nucleotide sequence ID" value="NZ_DHSN01000079.1"/>
</dbReference>
<reference evidence="3 4" key="1">
    <citation type="journal article" date="2018" name="Nat. Biotechnol.">
        <title>A standardized bacterial taxonomy based on genome phylogeny substantially revises the tree of life.</title>
        <authorList>
            <person name="Parks D.H."/>
            <person name="Chuvochina M."/>
            <person name="Waite D.W."/>
            <person name="Rinke C."/>
            <person name="Skarshewski A."/>
            <person name="Chaumeil P.A."/>
            <person name="Hugenholtz P."/>
        </authorList>
    </citation>
    <scope>NUCLEOTIDE SEQUENCE [LARGE SCALE GENOMIC DNA]</scope>
    <source>
        <strain evidence="3">UBA10948</strain>
    </source>
</reference>
<sequence>MTGLAILAAIPEAGKKNTAHIALPGKPSSYRSSISLFQRQLNNAGQRKDDLPTQSEAIQVCKAFTPPLKEPATDASTGSMAPAEISAPESPPLIDSELNKTDAYTTGETGLLSALAVHPDSQIALAMPNEDGLPGNLQATGLILEESREGGLNCKQGKLDGIAMAEDVLFSQAAEAGPVVEEVPAEKSLIALMSSAETTGEAGERAKPLSKAEVLAASQNSPMADTPSVASIYEDGPGSESGEDAAVLRESFRPERTYQQDGGNKQNLSRDAASSEERGQAQEGAGPERSVHSRGNPPPPVFINRAAGIPEKSALDPAALEVLLANRQGNKAGESLSVLESTASPGEDEGENKAAKAPPRMEVVPRPATAAFAREVESMTKQLPQPGEEGEKATPPEHLEEEQLKPEEGKEQGKVLSGLKTESIVAEDNSKPGSRPVQERMQFIPEKFMEQVVKKAELMIRQNSSEMRIQLHPEFLGRMTIKLVLEDGLLTARFIAENHQVKHLLESNLNSLRQSLETQGIRVEKTEVNVQLSNGGLFDGSEGSRQDLWEQPRFSSRYNYNGSGVDAYQASSAGDEAEAGLINSSETYGVAADGSMNFLI</sequence>
<comment type="caution">
    <text evidence="3">The sequence shown here is derived from an EMBL/GenBank/DDBJ whole genome shotgun (WGS) entry which is preliminary data.</text>
</comment>
<feature type="domain" description="Flagellar hook-length control protein-like C-terminal" evidence="2">
    <location>
        <begin position="455"/>
        <end position="534"/>
    </location>
</feature>
<evidence type="ECO:0000259" key="2">
    <source>
        <dbReference type="Pfam" id="PF02120"/>
    </source>
</evidence>
<gene>
    <name evidence="3" type="ORF">DDZ44_02000</name>
</gene>
<evidence type="ECO:0000313" key="3">
    <source>
        <dbReference type="EMBL" id="HBK52698.1"/>
    </source>
</evidence>
<dbReference type="Proteomes" id="UP000263273">
    <property type="component" value="Unassembled WGS sequence"/>
</dbReference>